<proteinExistence type="predicted"/>
<dbReference type="AlphaFoldDB" id="A0A931AVW2"/>
<dbReference type="Proteomes" id="UP000637757">
    <property type="component" value="Unassembled WGS sequence"/>
</dbReference>
<dbReference type="EMBL" id="JADAKE010000016">
    <property type="protein sequence ID" value="MBF8808058.1"/>
    <property type="molecule type" value="Genomic_DNA"/>
</dbReference>
<reference evidence="1" key="1">
    <citation type="submission" date="2020-09" db="EMBL/GenBank/DDBJ databases">
        <title>Genomic insights into the novelty and pathogenicity of a unique biofilm-forming Enterococcus sp. bacteria (Enterococcus lacertideformus) identified in reptiles.</title>
        <authorList>
            <person name="Agius J.E."/>
            <person name="Phalen D.N."/>
            <person name="Rose K."/>
            <person name="Eden J.-S."/>
        </authorList>
    </citation>
    <scope>NUCLEOTIDE SEQUENCE</scope>
    <source>
        <strain evidence="1">PHRS 0518</strain>
    </source>
</reference>
<protein>
    <submittedName>
        <fullName evidence="1">Uncharacterized protein</fullName>
    </submittedName>
</protein>
<organism evidence="1 2">
    <name type="scientific">Enterococcus lacertideformus</name>
    <dbReference type="NCBI Taxonomy" id="2771493"/>
    <lineage>
        <taxon>Bacteria</taxon>
        <taxon>Bacillati</taxon>
        <taxon>Bacillota</taxon>
        <taxon>Bacilli</taxon>
        <taxon>Lactobacillales</taxon>
        <taxon>Enterococcaceae</taxon>
        <taxon>Enterococcus</taxon>
    </lineage>
</organism>
<accession>A0A931AVW2</accession>
<keyword evidence="2" id="KW-1185">Reference proteome</keyword>
<name>A0A931AVW2_9ENTE</name>
<gene>
    <name evidence="1" type="ORF">IC227_06630</name>
</gene>
<evidence type="ECO:0000313" key="2">
    <source>
        <dbReference type="Proteomes" id="UP000637757"/>
    </source>
</evidence>
<sequence>MYKTEHFSLAMIDENTDAVFSISQRIRSTAWNYTNLPIGAIVVFTENVFVITAKAADWLFGSKMFKYWRGLHWI</sequence>
<comment type="caution">
    <text evidence="1">The sequence shown here is derived from an EMBL/GenBank/DDBJ whole genome shotgun (WGS) entry which is preliminary data.</text>
</comment>
<evidence type="ECO:0000313" key="1">
    <source>
        <dbReference type="EMBL" id="MBF8808058.1"/>
    </source>
</evidence>